<keyword evidence="2" id="KW-1185">Reference proteome</keyword>
<accession>A0A256GM94</accession>
<name>A0A256GM94_9HYPH</name>
<dbReference type="Proteomes" id="UP000216188">
    <property type="component" value="Unassembled WGS sequence"/>
</dbReference>
<evidence type="ECO:0000313" key="2">
    <source>
        <dbReference type="Proteomes" id="UP000216188"/>
    </source>
</evidence>
<reference evidence="1 2" key="1">
    <citation type="submission" date="2017-07" db="EMBL/GenBank/DDBJ databases">
        <title>Phylogenetic study on the rhizospheric bacterium Ochrobactrum sp. A44.</title>
        <authorList>
            <person name="Krzyzanowska D.M."/>
            <person name="Ossowicki A."/>
            <person name="Rajewska M."/>
            <person name="Maciag T."/>
            <person name="Kaczynski Z."/>
            <person name="Czerwicka M."/>
            <person name="Jafra S."/>
        </authorList>
    </citation>
    <scope>NUCLEOTIDE SEQUENCE [LARGE SCALE GENOMIC DNA]</scope>
    <source>
        <strain evidence="1 2">CCUG 30717</strain>
    </source>
</reference>
<comment type="caution">
    <text evidence="1">The sequence shown here is derived from an EMBL/GenBank/DDBJ whole genome shotgun (WGS) entry which is preliminary data.</text>
</comment>
<organism evidence="1 2">
    <name type="scientific">Brucella pseudogrignonensis</name>
    <dbReference type="NCBI Taxonomy" id="419475"/>
    <lineage>
        <taxon>Bacteria</taxon>
        <taxon>Pseudomonadati</taxon>
        <taxon>Pseudomonadota</taxon>
        <taxon>Alphaproteobacteria</taxon>
        <taxon>Hyphomicrobiales</taxon>
        <taxon>Brucellaceae</taxon>
        <taxon>Brucella/Ochrobactrum group</taxon>
        <taxon>Brucella</taxon>
    </lineage>
</organism>
<dbReference type="EMBL" id="NNRM01000016">
    <property type="protein sequence ID" value="OYR28274.1"/>
    <property type="molecule type" value="Genomic_DNA"/>
</dbReference>
<gene>
    <name evidence="1" type="ORF">CEV34_1299</name>
</gene>
<protein>
    <recommendedName>
        <fullName evidence="3">Lipoprotein</fullName>
    </recommendedName>
</protein>
<evidence type="ECO:0000313" key="1">
    <source>
        <dbReference type="EMBL" id="OYR28274.1"/>
    </source>
</evidence>
<proteinExistence type="predicted"/>
<sequence length="115" mass="12822">MQMVMMETISANGYRVGHYRELPALNIQLEARTGGSVLRAVSAMTMIALLSGCTATAWSETVRIDSKPPMPTECAGWQRIDLKQRTTMVLLREDARLVTDIDAHNLKGRNLGCWE</sequence>
<dbReference type="AlphaFoldDB" id="A0A256GM94"/>
<evidence type="ECO:0008006" key="3">
    <source>
        <dbReference type="Google" id="ProtNLM"/>
    </source>
</evidence>